<organism evidence="9 10">
    <name type="scientific">Riccia fluitans</name>
    <dbReference type="NCBI Taxonomy" id="41844"/>
    <lineage>
        <taxon>Eukaryota</taxon>
        <taxon>Viridiplantae</taxon>
        <taxon>Streptophyta</taxon>
        <taxon>Embryophyta</taxon>
        <taxon>Marchantiophyta</taxon>
        <taxon>Marchantiopsida</taxon>
        <taxon>Marchantiidae</taxon>
        <taxon>Marchantiales</taxon>
        <taxon>Ricciaceae</taxon>
        <taxon>Riccia</taxon>
    </lineage>
</organism>
<comment type="caution">
    <text evidence="6">Lacks conserved residue(s) required for the propagation of feature annotation.</text>
</comment>
<evidence type="ECO:0000256" key="4">
    <source>
        <dbReference type="ARBA" id="ARBA00022989"/>
    </source>
</evidence>
<keyword evidence="3 6" id="KW-0812">Transmembrane</keyword>
<accession>A0ABD1ZNK2</accession>
<proteinExistence type="inferred from homology"/>
<evidence type="ECO:0000256" key="2">
    <source>
        <dbReference type="ARBA" id="ARBA00010596"/>
    </source>
</evidence>
<evidence type="ECO:0000256" key="3">
    <source>
        <dbReference type="ARBA" id="ARBA00022692"/>
    </source>
</evidence>
<keyword evidence="5 6" id="KW-0472">Membrane</keyword>
<feature type="region of interest" description="Disordered" evidence="7">
    <location>
        <begin position="1"/>
        <end position="21"/>
    </location>
</feature>
<sequence length="284" mass="30628">MSRSSEKTPLHSTSQSDIDEIESLFNISVQPATIEVPTSTAPGKPATTVPQAATIPVSSDPRPSGSGNASSSTTAAPAAGGPAAFGGGPEYNTLTEPVWVTLKRDVVRVATNLRHVVFPNPYREDPGKALRDWDLWGPFFFIIFLALTLSWSATENKSKVFAVVFAVLSAGAIVLTLNVQLLGGSIIFFQSLSLLGYCLFPLDIGALVCLARDSKLFRSIVVLVTIMWSSWSSYPFVSTAVPHSRKALAVRFSPAEIYFHMICRVKYRLSSGEESKDKRSGVIG</sequence>
<feature type="transmembrane region" description="Helical" evidence="6">
    <location>
        <begin position="160"/>
        <end position="181"/>
    </location>
</feature>
<dbReference type="InterPro" id="IPR045231">
    <property type="entry name" value="Yip1/4-like"/>
</dbReference>
<feature type="transmembrane region" description="Helical" evidence="6">
    <location>
        <begin position="216"/>
        <end position="237"/>
    </location>
</feature>
<evidence type="ECO:0000256" key="5">
    <source>
        <dbReference type="ARBA" id="ARBA00023136"/>
    </source>
</evidence>
<feature type="domain" description="Yip1" evidence="8">
    <location>
        <begin position="131"/>
        <end position="250"/>
    </location>
</feature>
<evidence type="ECO:0000313" key="9">
    <source>
        <dbReference type="EMBL" id="KAL2652505.1"/>
    </source>
</evidence>
<keyword evidence="4 6" id="KW-1133">Transmembrane helix</keyword>
<dbReference type="PANTHER" id="PTHR21236:SF1">
    <property type="entry name" value="PROTEIN YIPF6"/>
    <property type="match status" value="1"/>
</dbReference>
<evidence type="ECO:0000256" key="7">
    <source>
        <dbReference type="SAM" id="MobiDB-lite"/>
    </source>
</evidence>
<evidence type="ECO:0000313" key="10">
    <source>
        <dbReference type="Proteomes" id="UP001605036"/>
    </source>
</evidence>
<comment type="caution">
    <text evidence="9">The sequence shown here is derived from an EMBL/GenBank/DDBJ whole genome shotgun (WGS) entry which is preliminary data.</text>
</comment>
<comment type="similarity">
    <text evidence="2 6">Belongs to the YIP1 family.</text>
</comment>
<protein>
    <recommendedName>
        <fullName evidence="6">Protein YIP</fullName>
    </recommendedName>
</protein>
<feature type="compositionally biased region" description="Low complexity" evidence="7">
    <location>
        <begin position="61"/>
        <end position="82"/>
    </location>
</feature>
<evidence type="ECO:0000256" key="1">
    <source>
        <dbReference type="ARBA" id="ARBA00004141"/>
    </source>
</evidence>
<name>A0ABD1ZNK2_9MARC</name>
<dbReference type="Proteomes" id="UP001605036">
    <property type="component" value="Unassembled WGS sequence"/>
</dbReference>
<dbReference type="GO" id="GO:0000139">
    <property type="term" value="C:Golgi membrane"/>
    <property type="evidence" value="ECO:0007669"/>
    <property type="project" value="UniProtKB-SubCell"/>
</dbReference>
<comment type="subcellular location">
    <subcellularLocation>
        <location evidence="6">Golgi apparatus membrane</location>
        <topology evidence="6">Multi-pass membrane protein</topology>
    </subcellularLocation>
    <subcellularLocation>
        <location evidence="1">Membrane</location>
        <topology evidence="1">Multi-pass membrane protein</topology>
    </subcellularLocation>
</comment>
<reference evidence="9 10" key="1">
    <citation type="submission" date="2024-09" db="EMBL/GenBank/DDBJ databases">
        <title>Chromosome-scale assembly of Riccia fluitans.</title>
        <authorList>
            <person name="Paukszto L."/>
            <person name="Sawicki J."/>
            <person name="Karawczyk K."/>
            <person name="Piernik-Szablinska J."/>
            <person name="Szczecinska M."/>
            <person name="Mazdziarz M."/>
        </authorList>
    </citation>
    <scope>NUCLEOTIDE SEQUENCE [LARGE SCALE GENOMIC DNA]</scope>
    <source>
        <strain evidence="9">Rf_01</strain>
        <tissue evidence="9">Aerial parts of the thallus</tissue>
    </source>
</reference>
<feature type="transmembrane region" description="Helical" evidence="6">
    <location>
        <begin position="135"/>
        <end position="153"/>
    </location>
</feature>
<dbReference type="Pfam" id="PF04893">
    <property type="entry name" value="Yip1"/>
    <property type="match status" value="1"/>
</dbReference>
<feature type="region of interest" description="Disordered" evidence="7">
    <location>
        <begin position="35"/>
        <end position="84"/>
    </location>
</feature>
<keyword evidence="10" id="KW-1185">Reference proteome</keyword>
<evidence type="ECO:0000259" key="8">
    <source>
        <dbReference type="Pfam" id="PF04893"/>
    </source>
</evidence>
<dbReference type="InterPro" id="IPR006977">
    <property type="entry name" value="Yip1_dom"/>
</dbReference>
<gene>
    <name evidence="9" type="ORF">R1flu_020633</name>
</gene>
<feature type="transmembrane region" description="Helical" evidence="6">
    <location>
        <begin position="187"/>
        <end position="209"/>
    </location>
</feature>
<evidence type="ECO:0000256" key="6">
    <source>
        <dbReference type="RuleBase" id="RU361264"/>
    </source>
</evidence>
<dbReference type="EMBL" id="JBHFFA010000001">
    <property type="protein sequence ID" value="KAL2652505.1"/>
    <property type="molecule type" value="Genomic_DNA"/>
</dbReference>
<dbReference type="AlphaFoldDB" id="A0ABD1ZNK2"/>
<dbReference type="PANTHER" id="PTHR21236">
    <property type="entry name" value="GOLGI MEMBRANE PROTEIN YIP1"/>
    <property type="match status" value="1"/>
</dbReference>